<keyword evidence="7" id="KW-1185">Reference proteome</keyword>
<evidence type="ECO:0000256" key="4">
    <source>
        <dbReference type="RuleBase" id="RU003718"/>
    </source>
</evidence>
<comment type="subcellular location">
    <subcellularLocation>
        <location evidence="5">Membrane</location>
        <topology evidence="5">Single-pass membrane protein</topology>
    </subcellularLocation>
</comment>
<organism evidence="6 7">
    <name type="scientific">Penaeus vannamei</name>
    <name type="common">Whiteleg shrimp</name>
    <name type="synonym">Litopenaeus vannamei</name>
    <dbReference type="NCBI Taxonomy" id="6689"/>
    <lineage>
        <taxon>Eukaryota</taxon>
        <taxon>Metazoa</taxon>
        <taxon>Ecdysozoa</taxon>
        <taxon>Arthropoda</taxon>
        <taxon>Crustacea</taxon>
        <taxon>Multicrustacea</taxon>
        <taxon>Malacostraca</taxon>
        <taxon>Eumalacostraca</taxon>
        <taxon>Eucarida</taxon>
        <taxon>Decapoda</taxon>
        <taxon>Dendrobranchiata</taxon>
        <taxon>Penaeoidea</taxon>
        <taxon>Penaeidae</taxon>
        <taxon>Penaeus</taxon>
    </lineage>
</organism>
<dbReference type="Pfam" id="PF00201">
    <property type="entry name" value="UDPGT"/>
    <property type="match status" value="1"/>
</dbReference>
<comment type="caution">
    <text evidence="6">The sequence shown here is derived from an EMBL/GenBank/DDBJ whole genome shotgun (WGS) entry which is preliminary data.</text>
</comment>
<evidence type="ECO:0000256" key="2">
    <source>
        <dbReference type="ARBA" id="ARBA00022676"/>
    </source>
</evidence>
<dbReference type="InterPro" id="IPR002213">
    <property type="entry name" value="UDP_glucos_trans"/>
</dbReference>
<dbReference type="FunFam" id="3.40.50.2000:FF:000050">
    <property type="entry name" value="UDP-glucuronosyltransferase"/>
    <property type="match status" value="1"/>
</dbReference>
<comment type="catalytic activity">
    <reaction evidence="5">
        <text>glucuronate acceptor + UDP-alpha-D-glucuronate = acceptor beta-D-glucuronoside + UDP + H(+)</text>
        <dbReference type="Rhea" id="RHEA:21032"/>
        <dbReference type="ChEBI" id="CHEBI:15378"/>
        <dbReference type="ChEBI" id="CHEBI:58052"/>
        <dbReference type="ChEBI" id="CHEBI:58223"/>
        <dbReference type="ChEBI" id="CHEBI:132367"/>
        <dbReference type="ChEBI" id="CHEBI:132368"/>
        <dbReference type="EC" id="2.4.1.17"/>
    </reaction>
</comment>
<keyword evidence="2 4" id="KW-0328">Glycosyltransferase</keyword>
<reference evidence="6 7" key="1">
    <citation type="submission" date="2018-04" db="EMBL/GenBank/DDBJ databases">
        <authorList>
            <person name="Zhang X."/>
            <person name="Yuan J."/>
            <person name="Li F."/>
            <person name="Xiang J."/>
        </authorList>
    </citation>
    <scope>NUCLEOTIDE SEQUENCE [LARGE SCALE GENOMIC DNA]</scope>
    <source>
        <tissue evidence="6">Muscle</tissue>
    </source>
</reference>
<evidence type="ECO:0000256" key="1">
    <source>
        <dbReference type="ARBA" id="ARBA00009995"/>
    </source>
</evidence>
<accession>A0A423TCN7</accession>
<proteinExistence type="inferred from homology"/>
<reference evidence="6 7" key="2">
    <citation type="submission" date="2019-01" db="EMBL/GenBank/DDBJ databases">
        <title>The decoding of complex shrimp genome reveals the adaptation for benthos swimmer, frequently molting mechanism and breeding impact on genome.</title>
        <authorList>
            <person name="Sun Y."/>
            <person name="Gao Y."/>
            <person name="Yu Y."/>
        </authorList>
    </citation>
    <scope>NUCLEOTIDE SEQUENCE [LARGE SCALE GENOMIC DNA]</scope>
    <source>
        <tissue evidence="6">Muscle</tissue>
    </source>
</reference>
<dbReference type="EMBL" id="QCYY01001921">
    <property type="protein sequence ID" value="ROT74229.1"/>
    <property type="molecule type" value="Genomic_DNA"/>
</dbReference>
<dbReference type="SUPFAM" id="SSF53756">
    <property type="entry name" value="UDP-Glycosyltransferase/glycogen phosphorylase"/>
    <property type="match status" value="1"/>
</dbReference>
<dbReference type="GO" id="GO:0015020">
    <property type="term" value="F:glucuronosyltransferase activity"/>
    <property type="evidence" value="ECO:0007669"/>
    <property type="project" value="UniProtKB-EC"/>
</dbReference>
<protein>
    <recommendedName>
        <fullName evidence="5">UDP-glucuronosyltransferase</fullName>
        <ecNumber evidence="5">2.4.1.17</ecNumber>
    </recommendedName>
</protein>
<dbReference type="Proteomes" id="UP000283509">
    <property type="component" value="Unassembled WGS sequence"/>
</dbReference>
<name>A0A423TCN7_PENVA</name>
<sequence>MRPRPLQRPSSGGRWKLRAVIAVSAAPGASLLFLPPAKLPQRGHQVTIASLHARRPANGSRLRDLGTLDAGRRAQGDRGFDVFRMREASGGKDVNSQVMKKVVRHLPEYCDAFLRDPALQAAWAERPDLVLLPAFMNECGLAFVQVQAPFIYVTTSGLTPWTADLLGNPENPAYVPNQYLPYDTHMTLWQRTLNTLVRFISPHLRSQLVLSRLDGVVQRFLGDPTVSLSEVEKNVSLVLVNSHYSLGHPRPLLPNVVEVGAMHCRPARALHDAQLRRFLDASDAPAVFFSLGSAIRSEQLPASVRDTLVRAFARLPYRVLWKWEGAAVPGLPPNVLTRPWFPQQDVLGHERVRAFLTHGGLSSMQEAVYHGVPVVGLPLMSDQHLNVRQAVTLGLGRELTLETMTEDDLVEAITAV</sequence>
<dbReference type="OrthoDB" id="5835829at2759"/>
<feature type="non-terminal residue" evidence="6">
    <location>
        <position position="416"/>
    </location>
</feature>
<evidence type="ECO:0000313" key="6">
    <source>
        <dbReference type="EMBL" id="ROT74229.1"/>
    </source>
</evidence>
<dbReference type="PANTHER" id="PTHR48043:SF27">
    <property type="entry name" value="UDP-GLUCURONOSYLTRANSFERASE"/>
    <property type="match status" value="1"/>
</dbReference>
<keyword evidence="3 4" id="KW-0808">Transferase</keyword>
<dbReference type="InterPro" id="IPR035595">
    <property type="entry name" value="UDP_glycos_trans_CS"/>
</dbReference>
<dbReference type="Gene3D" id="3.40.50.2000">
    <property type="entry name" value="Glycogen Phosphorylase B"/>
    <property type="match status" value="1"/>
</dbReference>
<evidence type="ECO:0000256" key="5">
    <source>
        <dbReference type="RuleBase" id="RU362059"/>
    </source>
</evidence>
<dbReference type="InterPro" id="IPR050271">
    <property type="entry name" value="UDP-glycosyltransferase"/>
</dbReference>
<dbReference type="PROSITE" id="PS00375">
    <property type="entry name" value="UDPGT"/>
    <property type="match status" value="1"/>
</dbReference>
<comment type="similarity">
    <text evidence="1 4">Belongs to the UDP-glycosyltransferase family.</text>
</comment>
<evidence type="ECO:0000313" key="7">
    <source>
        <dbReference type="Proteomes" id="UP000283509"/>
    </source>
</evidence>
<gene>
    <name evidence="6" type="ORF">C7M84_007279</name>
</gene>
<dbReference type="GO" id="GO:0016020">
    <property type="term" value="C:membrane"/>
    <property type="evidence" value="ECO:0007669"/>
    <property type="project" value="UniProtKB-SubCell"/>
</dbReference>
<dbReference type="CDD" id="cd03784">
    <property type="entry name" value="GT1_Gtf-like"/>
    <property type="match status" value="1"/>
</dbReference>
<evidence type="ECO:0000256" key="3">
    <source>
        <dbReference type="ARBA" id="ARBA00022679"/>
    </source>
</evidence>
<dbReference type="EC" id="2.4.1.17" evidence="5"/>
<dbReference type="AlphaFoldDB" id="A0A423TCN7"/>
<dbReference type="PANTHER" id="PTHR48043">
    <property type="entry name" value="EG:EG0003.4 PROTEIN-RELATED"/>
    <property type="match status" value="1"/>
</dbReference>